<dbReference type="EMBL" id="CAOQHR010000001">
    <property type="protein sequence ID" value="CAI6252258.1"/>
    <property type="molecule type" value="Genomic_DNA"/>
</dbReference>
<evidence type="ECO:0000313" key="1">
    <source>
        <dbReference type="EMBL" id="CAI6252258.1"/>
    </source>
</evidence>
<dbReference type="Proteomes" id="UP001152607">
    <property type="component" value="Unassembled WGS sequence"/>
</dbReference>
<organism evidence="1 2">
    <name type="scientific">Periconia digitata</name>
    <dbReference type="NCBI Taxonomy" id="1303443"/>
    <lineage>
        <taxon>Eukaryota</taxon>
        <taxon>Fungi</taxon>
        <taxon>Dikarya</taxon>
        <taxon>Ascomycota</taxon>
        <taxon>Pezizomycotina</taxon>
        <taxon>Dothideomycetes</taxon>
        <taxon>Pleosporomycetidae</taxon>
        <taxon>Pleosporales</taxon>
        <taxon>Massarineae</taxon>
        <taxon>Periconiaceae</taxon>
        <taxon>Periconia</taxon>
    </lineage>
</organism>
<reference evidence="1" key="1">
    <citation type="submission" date="2023-01" db="EMBL/GenBank/DDBJ databases">
        <authorList>
            <person name="Van Ghelder C."/>
            <person name="Rancurel C."/>
        </authorList>
    </citation>
    <scope>NUCLEOTIDE SEQUENCE</scope>
    <source>
        <strain evidence="1">CNCM I-4278</strain>
    </source>
</reference>
<evidence type="ECO:0000313" key="2">
    <source>
        <dbReference type="Proteomes" id="UP001152607"/>
    </source>
</evidence>
<sequence>MLLDDAGQGFVWCLSCRSNPSFQEGHECLASLCDYLSSLLCRQMYEPSSY</sequence>
<proteinExistence type="predicted"/>
<accession>A0A9W4U0Y2</accession>
<dbReference type="AlphaFoldDB" id="A0A9W4U0Y2"/>
<gene>
    <name evidence="1" type="ORF">PDIGIT_LOCUS1018</name>
</gene>
<name>A0A9W4U0Y2_9PLEO</name>
<comment type="caution">
    <text evidence="1">The sequence shown here is derived from an EMBL/GenBank/DDBJ whole genome shotgun (WGS) entry which is preliminary data.</text>
</comment>
<keyword evidence="2" id="KW-1185">Reference proteome</keyword>
<protein>
    <submittedName>
        <fullName evidence="1">Uncharacterized protein</fullName>
    </submittedName>
</protein>